<feature type="binding site" evidence="6">
    <location>
        <position position="103"/>
    </location>
    <ligand>
        <name>Mg(2+)</name>
        <dbReference type="ChEBI" id="CHEBI:18420"/>
        <label>1</label>
    </ligand>
</feature>
<accession>A0A1G9MRA9</accession>
<evidence type="ECO:0000256" key="6">
    <source>
        <dbReference type="HAMAP-Rule" id="MF_00209"/>
    </source>
</evidence>
<keyword evidence="2 6" id="KW-0963">Cytoplasm</keyword>
<keyword evidence="5 6" id="KW-0460">Magnesium</keyword>
<evidence type="ECO:0000256" key="4">
    <source>
        <dbReference type="ARBA" id="ARBA00022801"/>
    </source>
</evidence>
<dbReference type="Gene3D" id="3.90.80.10">
    <property type="entry name" value="Inorganic pyrophosphatase"/>
    <property type="match status" value="1"/>
</dbReference>
<feature type="binding site" evidence="6">
    <location>
        <position position="142"/>
    </location>
    <ligand>
        <name>substrate</name>
    </ligand>
</feature>
<feature type="binding site" evidence="6">
    <location>
        <position position="66"/>
    </location>
    <ligand>
        <name>Mg(2+)</name>
        <dbReference type="ChEBI" id="CHEBI:18420"/>
        <label>1</label>
    </ligand>
</feature>
<dbReference type="RefSeq" id="WP_089729013.1">
    <property type="nucleotide sequence ID" value="NZ_FNGI01000007.1"/>
</dbReference>
<dbReference type="FunFam" id="3.90.80.10:FF:000001">
    <property type="entry name" value="Inorganic pyrophosphatase"/>
    <property type="match status" value="1"/>
</dbReference>
<comment type="function">
    <text evidence="6">Catalyzes the hydrolysis of inorganic pyrophosphate (PPi) forming two phosphate ions.</text>
</comment>
<dbReference type="GO" id="GO:0006796">
    <property type="term" value="P:phosphate-containing compound metabolic process"/>
    <property type="evidence" value="ECO:0007669"/>
    <property type="project" value="InterPro"/>
</dbReference>
<reference evidence="7" key="1">
    <citation type="submission" date="2016-10" db="EMBL/GenBank/DDBJ databases">
        <authorList>
            <person name="de Groot N.N."/>
        </authorList>
    </citation>
    <scope>NUCLEOTIDE SEQUENCE [LARGE SCALE GENOMIC DNA]</scope>
    <source>
        <strain evidence="7">DSM 14789</strain>
    </source>
</reference>
<evidence type="ECO:0000256" key="2">
    <source>
        <dbReference type="ARBA" id="ARBA00022490"/>
    </source>
</evidence>
<evidence type="ECO:0000256" key="3">
    <source>
        <dbReference type="ARBA" id="ARBA00022723"/>
    </source>
</evidence>
<protein>
    <recommendedName>
        <fullName evidence="6">Inorganic pyrophosphatase</fullName>
        <ecNumber evidence="6">3.6.1.1</ecNumber>
    </recommendedName>
    <alternativeName>
        <fullName evidence="6">Pyrophosphate phospho-hydrolase</fullName>
        <shortName evidence="6">PPase</shortName>
    </alternativeName>
</protein>
<comment type="cofactor">
    <cofactor evidence="1 6">
        <name>Mg(2+)</name>
        <dbReference type="ChEBI" id="CHEBI:18420"/>
    </cofactor>
</comment>
<evidence type="ECO:0000256" key="1">
    <source>
        <dbReference type="ARBA" id="ARBA00001946"/>
    </source>
</evidence>
<dbReference type="Proteomes" id="UP000198654">
    <property type="component" value="Unassembled WGS sequence"/>
</dbReference>
<dbReference type="InterPro" id="IPR036649">
    <property type="entry name" value="Pyrophosphatase_sf"/>
</dbReference>
<keyword evidence="8" id="KW-1185">Reference proteome</keyword>
<dbReference type="OrthoDB" id="5187599at2"/>
<feature type="binding site" evidence="6">
    <location>
        <position position="71"/>
    </location>
    <ligand>
        <name>Mg(2+)</name>
        <dbReference type="ChEBI" id="CHEBI:18420"/>
        <label>2</label>
    </ligand>
</feature>
<feature type="binding site" evidence="6">
    <location>
        <position position="30"/>
    </location>
    <ligand>
        <name>substrate</name>
    </ligand>
</feature>
<proteinExistence type="inferred from homology"/>
<feature type="binding site" evidence="6">
    <location>
        <position position="56"/>
    </location>
    <ligand>
        <name>substrate</name>
    </ligand>
</feature>
<dbReference type="InterPro" id="IPR008162">
    <property type="entry name" value="Pyrophosphatase"/>
</dbReference>
<dbReference type="SUPFAM" id="SSF50324">
    <property type="entry name" value="Inorganic pyrophosphatase"/>
    <property type="match status" value="1"/>
</dbReference>
<comment type="subunit">
    <text evidence="6">Homohexamer.</text>
</comment>
<dbReference type="AlphaFoldDB" id="A0A1G9MRA9"/>
<comment type="catalytic activity">
    <reaction evidence="6">
        <text>diphosphate + H2O = 2 phosphate + H(+)</text>
        <dbReference type="Rhea" id="RHEA:24576"/>
        <dbReference type="ChEBI" id="CHEBI:15377"/>
        <dbReference type="ChEBI" id="CHEBI:15378"/>
        <dbReference type="ChEBI" id="CHEBI:33019"/>
        <dbReference type="ChEBI" id="CHEBI:43474"/>
        <dbReference type="EC" id="3.6.1.1"/>
    </reaction>
</comment>
<dbReference type="CDD" id="cd00412">
    <property type="entry name" value="pyrophosphatase"/>
    <property type="match status" value="1"/>
</dbReference>
<organism evidence="7 8">
    <name type="scientific">Modicisalibacter muralis</name>
    <dbReference type="NCBI Taxonomy" id="119000"/>
    <lineage>
        <taxon>Bacteria</taxon>
        <taxon>Pseudomonadati</taxon>
        <taxon>Pseudomonadota</taxon>
        <taxon>Gammaproteobacteria</taxon>
        <taxon>Oceanospirillales</taxon>
        <taxon>Halomonadaceae</taxon>
        <taxon>Modicisalibacter</taxon>
    </lineage>
</organism>
<dbReference type="NCBIfam" id="NF002317">
    <property type="entry name" value="PRK01250.1"/>
    <property type="match status" value="1"/>
</dbReference>
<keyword evidence="4 6" id="KW-0378">Hydrolase</keyword>
<name>A0A1G9MRA9_9GAMM</name>
<dbReference type="Pfam" id="PF00719">
    <property type="entry name" value="Pyrophosphatase"/>
    <property type="match status" value="1"/>
</dbReference>
<keyword evidence="3 6" id="KW-0479">Metal-binding</keyword>
<dbReference type="PANTHER" id="PTHR10286">
    <property type="entry name" value="INORGANIC PYROPHOSPHATASE"/>
    <property type="match status" value="1"/>
</dbReference>
<dbReference type="STRING" id="119000.SAMN05661010_02480"/>
<comment type="subcellular location">
    <subcellularLocation>
        <location evidence="6">Cytoplasm</location>
    </subcellularLocation>
</comment>
<dbReference type="HAMAP" id="MF_00209">
    <property type="entry name" value="Inorganic_PPase"/>
    <property type="match status" value="1"/>
</dbReference>
<evidence type="ECO:0000256" key="5">
    <source>
        <dbReference type="ARBA" id="ARBA00022842"/>
    </source>
</evidence>
<gene>
    <name evidence="6" type="primary">ppa</name>
    <name evidence="7" type="ORF">SAMN05661010_02480</name>
</gene>
<evidence type="ECO:0000313" key="7">
    <source>
        <dbReference type="EMBL" id="SDL76551.1"/>
    </source>
</evidence>
<dbReference type="GO" id="GO:0004427">
    <property type="term" value="F:inorganic diphosphate phosphatase activity"/>
    <property type="evidence" value="ECO:0007669"/>
    <property type="project" value="UniProtKB-UniRule"/>
</dbReference>
<dbReference type="GO" id="GO:0000287">
    <property type="term" value="F:magnesium ion binding"/>
    <property type="evidence" value="ECO:0007669"/>
    <property type="project" value="UniProtKB-UniRule"/>
</dbReference>
<evidence type="ECO:0000313" key="8">
    <source>
        <dbReference type="Proteomes" id="UP000198654"/>
    </source>
</evidence>
<feature type="binding site" evidence="6">
    <location>
        <position position="44"/>
    </location>
    <ligand>
        <name>substrate</name>
    </ligand>
</feature>
<dbReference type="GO" id="GO:0005737">
    <property type="term" value="C:cytoplasm"/>
    <property type="evidence" value="ECO:0007669"/>
    <property type="project" value="UniProtKB-SubCell"/>
</dbReference>
<dbReference type="EMBL" id="FNGI01000007">
    <property type="protein sequence ID" value="SDL76551.1"/>
    <property type="molecule type" value="Genomic_DNA"/>
</dbReference>
<feature type="binding site" evidence="6">
    <location>
        <position position="71"/>
    </location>
    <ligand>
        <name>Mg(2+)</name>
        <dbReference type="ChEBI" id="CHEBI:18420"/>
        <label>1</label>
    </ligand>
</feature>
<sequence>MSFNQIPAGKDLPNDVYVVIEIPANHSPIKYEIDKDMDALMVDRFMATPMFYPANYGFIPNTLADDGDALDALVVTPHPVQPGSVIRARPVGVLNMTDEAGEDAKLVCVPHGKLSSLYDEVQEVVDLPELLRQQIAHFFENYKDLEKGKWVKVESWDGADAARQAIEKAVAAYTKQ</sequence>
<comment type="similarity">
    <text evidence="6">Belongs to the PPase family.</text>
</comment>
<dbReference type="EC" id="3.6.1.1" evidence="6"/>